<dbReference type="AlphaFoldDB" id="A0AA94HTW6"/>
<sequence>MKLVITLTSLFRGAFIASLPILIYGIFEYNVLLCSVYLAFFLVLIEMITSVYLDVKNFLIDCDCQNDWCIISVESNKN</sequence>
<keyword evidence="1" id="KW-0472">Membrane</keyword>
<evidence type="ECO:0000256" key="1">
    <source>
        <dbReference type="SAM" id="Phobius"/>
    </source>
</evidence>
<proteinExistence type="predicted"/>
<comment type="caution">
    <text evidence="2">The sequence shown here is derived from an EMBL/GenBank/DDBJ whole genome shotgun (WGS) entry which is preliminary data.</text>
</comment>
<keyword evidence="1" id="KW-1133">Transmembrane helix</keyword>
<keyword evidence="1" id="KW-0812">Transmembrane</keyword>
<accession>A0AA94HTW6</accession>
<evidence type="ECO:0000313" key="2">
    <source>
        <dbReference type="EMBL" id="SFW61030.1"/>
    </source>
</evidence>
<dbReference type="EMBL" id="FPIW01000043">
    <property type="protein sequence ID" value="SFW61030.1"/>
    <property type="molecule type" value="Genomic_DNA"/>
</dbReference>
<organism evidence="2 3">
    <name type="scientific">Desulfovibrio desulfuricans</name>
    <dbReference type="NCBI Taxonomy" id="876"/>
    <lineage>
        <taxon>Bacteria</taxon>
        <taxon>Pseudomonadati</taxon>
        <taxon>Thermodesulfobacteriota</taxon>
        <taxon>Desulfovibrionia</taxon>
        <taxon>Desulfovibrionales</taxon>
        <taxon>Desulfovibrionaceae</taxon>
        <taxon>Desulfovibrio</taxon>
    </lineage>
</organism>
<gene>
    <name evidence="2" type="ORF">SAMN02910291_02083</name>
</gene>
<feature type="transmembrane region" description="Helical" evidence="1">
    <location>
        <begin position="26"/>
        <end position="45"/>
    </location>
</feature>
<name>A0AA94HTW6_DESDE</name>
<protein>
    <submittedName>
        <fullName evidence="2">Uncharacterized protein</fullName>
    </submittedName>
</protein>
<evidence type="ECO:0000313" key="3">
    <source>
        <dbReference type="Proteomes" id="UP000182680"/>
    </source>
</evidence>
<reference evidence="3" key="1">
    <citation type="submission" date="2016-11" db="EMBL/GenBank/DDBJ databases">
        <authorList>
            <person name="Jaros S."/>
            <person name="Januszkiewicz K."/>
            <person name="Wedrychowicz H."/>
        </authorList>
    </citation>
    <scope>NUCLEOTIDE SEQUENCE [LARGE SCALE GENOMIC DNA]</scope>
    <source>
        <strain evidence="3">DSM 7057</strain>
    </source>
</reference>
<dbReference type="Proteomes" id="UP000182680">
    <property type="component" value="Unassembled WGS sequence"/>
</dbReference>